<proteinExistence type="predicted"/>
<dbReference type="InterPro" id="IPR039538">
    <property type="entry name" value="BetI_C"/>
</dbReference>
<dbReference type="OrthoDB" id="9816296at2"/>
<evidence type="ECO:0000313" key="7">
    <source>
        <dbReference type="EMBL" id="KZM74418.1"/>
    </source>
</evidence>
<keyword evidence="3 5" id="KW-0238">DNA-binding</keyword>
<dbReference type="Proteomes" id="UP000076512">
    <property type="component" value="Unassembled WGS sequence"/>
</dbReference>
<keyword evidence="8" id="KW-1185">Reference proteome</keyword>
<feature type="domain" description="HTH tetR-type" evidence="6">
    <location>
        <begin position="8"/>
        <end position="68"/>
    </location>
</feature>
<evidence type="ECO:0000256" key="5">
    <source>
        <dbReference type="PROSITE-ProRule" id="PRU00335"/>
    </source>
</evidence>
<evidence type="ECO:0000256" key="1">
    <source>
        <dbReference type="ARBA" id="ARBA00022491"/>
    </source>
</evidence>
<dbReference type="RefSeq" id="WP_067587845.1">
    <property type="nucleotide sequence ID" value="NZ_JABMCZ010000005.1"/>
</dbReference>
<evidence type="ECO:0000256" key="4">
    <source>
        <dbReference type="ARBA" id="ARBA00023163"/>
    </source>
</evidence>
<reference evidence="7 8" key="1">
    <citation type="submission" date="2016-04" db="EMBL/GenBank/DDBJ databases">
        <authorList>
            <person name="Evans L.H."/>
            <person name="Alamgir A."/>
            <person name="Owens N."/>
            <person name="Weber N.D."/>
            <person name="Virtaneva K."/>
            <person name="Barbian K."/>
            <person name="Babar A."/>
            <person name="Rosenke K."/>
        </authorList>
    </citation>
    <scope>NUCLEOTIDE SEQUENCE [LARGE SCALE GENOMIC DNA]</scope>
    <source>
        <strain evidence="7 8">IFM 0406</strain>
    </source>
</reference>
<dbReference type="Gene3D" id="1.10.357.10">
    <property type="entry name" value="Tetracycline Repressor, domain 2"/>
    <property type="match status" value="1"/>
</dbReference>
<organism evidence="7 8">
    <name type="scientific">Nocardia terpenica</name>
    <dbReference type="NCBI Taxonomy" id="455432"/>
    <lineage>
        <taxon>Bacteria</taxon>
        <taxon>Bacillati</taxon>
        <taxon>Actinomycetota</taxon>
        <taxon>Actinomycetes</taxon>
        <taxon>Mycobacteriales</taxon>
        <taxon>Nocardiaceae</taxon>
        <taxon>Nocardia</taxon>
    </lineage>
</organism>
<accession>A0A161XKL9</accession>
<dbReference type="AlphaFoldDB" id="A0A161XKL9"/>
<dbReference type="GO" id="GO:0003677">
    <property type="term" value="F:DNA binding"/>
    <property type="evidence" value="ECO:0007669"/>
    <property type="project" value="UniProtKB-UniRule"/>
</dbReference>
<dbReference type="InterPro" id="IPR036271">
    <property type="entry name" value="Tet_transcr_reg_TetR-rel_C_sf"/>
</dbReference>
<dbReference type="SUPFAM" id="SSF46689">
    <property type="entry name" value="Homeodomain-like"/>
    <property type="match status" value="1"/>
</dbReference>
<dbReference type="SUPFAM" id="SSF48498">
    <property type="entry name" value="Tetracyclin repressor-like, C-terminal domain"/>
    <property type="match status" value="1"/>
</dbReference>
<keyword evidence="4" id="KW-0804">Transcription</keyword>
<dbReference type="Pfam" id="PF13977">
    <property type="entry name" value="TetR_C_6"/>
    <property type="match status" value="1"/>
</dbReference>
<dbReference type="Pfam" id="PF00440">
    <property type="entry name" value="TetR_N"/>
    <property type="match status" value="1"/>
</dbReference>
<dbReference type="STRING" id="455432.AWN90_25435"/>
<gene>
    <name evidence="7" type="ORF">AWN90_25435</name>
</gene>
<sequence length="227" mass="24561">MPKVVDPVQRRKTVADAVFRVVARDGVEKASLRRVAEEAGLVVGSVRHYFASHAELLSFTLTELNDRVTERVERHLAALFPGGEVESRALPDDHIPGSYAEQILVELLPLDQARFEEAAVWLAFTTAARARPELSSLAAAPLAGARSLVHRVLSAMAAAEVLHTDDLELETDRLAAVLDGLSLAAVVDPDRRNPETMRAVLHLHLASLTNSAPRPVPRAGAPTRDNG</sequence>
<keyword evidence="1" id="KW-0678">Repressor</keyword>
<dbReference type="PROSITE" id="PS50977">
    <property type="entry name" value="HTH_TETR_2"/>
    <property type="match status" value="1"/>
</dbReference>
<evidence type="ECO:0000256" key="3">
    <source>
        <dbReference type="ARBA" id="ARBA00023125"/>
    </source>
</evidence>
<evidence type="ECO:0000259" key="6">
    <source>
        <dbReference type="PROSITE" id="PS50977"/>
    </source>
</evidence>
<comment type="caution">
    <text evidence="7">The sequence shown here is derived from an EMBL/GenBank/DDBJ whole genome shotgun (WGS) entry which is preliminary data.</text>
</comment>
<feature type="DNA-binding region" description="H-T-H motif" evidence="5">
    <location>
        <begin position="31"/>
        <end position="50"/>
    </location>
</feature>
<name>A0A161XKL9_9NOCA</name>
<dbReference type="EMBL" id="LWGR01000005">
    <property type="protein sequence ID" value="KZM74418.1"/>
    <property type="molecule type" value="Genomic_DNA"/>
</dbReference>
<dbReference type="InterPro" id="IPR009057">
    <property type="entry name" value="Homeodomain-like_sf"/>
</dbReference>
<evidence type="ECO:0000313" key="8">
    <source>
        <dbReference type="Proteomes" id="UP000076512"/>
    </source>
</evidence>
<protein>
    <recommendedName>
        <fullName evidence="6">HTH tetR-type domain-containing protein</fullName>
    </recommendedName>
</protein>
<keyword evidence="2" id="KW-0805">Transcription regulation</keyword>
<dbReference type="InterPro" id="IPR001647">
    <property type="entry name" value="HTH_TetR"/>
</dbReference>
<evidence type="ECO:0000256" key="2">
    <source>
        <dbReference type="ARBA" id="ARBA00023015"/>
    </source>
</evidence>